<dbReference type="EMBL" id="VXIV02001982">
    <property type="protein sequence ID" value="KAF6028175.1"/>
    <property type="molecule type" value="Genomic_DNA"/>
</dbReference>
<keyword evidence="2" id="KW-1185">Reference proteome</keyword>
<evidence type="ECO:0000313" key="1">
    <source>
        <dbReference type="EMBL" id="KAF6028175.1"/>
    </source>
</evidence>
<accession>A0A7J7JQF9</accession>
<gene>
    <name evidence="1" type="ORF">EB796_013526</name>
</gene>
<evidence type="ECO:0000313" key="2">
    <source>
        <dbReference type="Proteomes" id="UP000593567"/>
    </source>
</evidence>
<dbReference type="AlphaFoldDB" id="A0A7J7JQF9"/>
<proteinExistence type="predicted"/>
<reference evidence="1" key="1">
    <citation type="submission" date="2020-06" db="EMBL/GenBank/DDBJ databases">
        <title>Draft genome of Bugula neritina, a colonial animal packing powerful symbionts and potential medicines.</title>
        <authorList>
            <person name="Rayko M."/>
        </authorList>
    </citation>
    <scope>NUCLEOTIDE SEQUENCE [LARGE SCALE GENOMIC DNA]</scope>
    <source>
        <strain evidence="1">Kwan_BN1</strain>
    </source>
</reference>
<organism evidence="1 2">
    <name type="scientific">Bugula neritina</name>
    <name type="common">Brown bryozoan</name>
    <name type="synonym">Sertularia neritina</name>
    <dbReference type="NCBI Taxonomy" id="10212"/>
    <lineage>
        <taxon>Eukaryota</taxon>
        <taxon>Metazoa</taxon>
        <taxon>Spiralia</taxon>
        <taxon>Lophotrochozoa</taxon>
        <taxon>Bryozoa</taxon>
        <taxon>Gymnolaemata</taxon>
        <taxon>Cheilostomatida</taxon>
        <taxon>Flustrina</taxon>
        <taxon>Buguloidea</taxon>
        <taxon>Bugulidae</taxon>
        <taxon>Bugula</taxon>
    </lineage>
</organism>
<comment type="caution">
    <text evidence="1">The sequence shown here is derived from an EMBL/GenBank/DDBJ whole genome shotgun (WGS) entry which is preliminary data.</text>
</comment>
<name>A0A7J7JQF9_BUGNE</name>
<protein>
    <submittedName>
        <fullName evidence="1">Uncharacterized protein</fullName>
    </submittedName>
</protein>
<sequence>MASLPSVLAPKQSDVERVKQKEAYARAQGKDTFDLRHRVVVSPTLSPGDRVHVRDLNRDAGVVSTSPARPRISCC</sequence>
<dbReference type="Proteomes" id="UP000593567">
    <property type="component" value="Unassembled WGS sequence"/>
</dbReference>